<feature type="domain" description="C2H2-type" evidence="12">
    <location>
        <begin position="1"/>
        <end position="26"/>
    </location>
</feature>
<dbReference type="SUPFAM" id="SSF57667">
    <property type="entry name" value="beta-beta-alpha zinc fingers"/>
    <property type="match status" value="1"/>
</dbReference>
<evidence type="ECO:0000256" key="3">
    <source>
        <dbReference type="ARBA" id="ARBA00022723"/>
    </source>
</evidence>
<dbReference type="Pfam" id="PF13465">
    <property type="entry name" value="zf-H2C2_2"/>
    <property type="match status" value="1"/>
</dbReference>
<dbReference type="InterPro" id="IPR036236">
    <property type="entry name" value="Znf_C2H2_sf"/>
</dbReference>
<dbReference type="InterPro" id="IPR013087">
    <property type="entry name" value="Znf_C2H2_type"/>
</dbReference>
<comment type="caution">
    <text evidence="13">The sequence shown here is derived from an EMBL/GenBank/DDBJ whole genome shotgun (WGS) entry which is preliminary data.</text>
</comment>
<dbReference type="PANTHER" id="PTHR23226">
    <property type="entry name" value="ZINC FINGER AND SCAN DOMAIN-CONTAINING"/>
    <property type="match status" value="1"/>
</dbReference>
<dbReference type="Gene3D" id="3.30.160.60">
    <property type="entry name" value="Classic Zinc Finger"/>
    <property type="match status" value="2"/>
</dbReference>
<accession>A0A7L4EU61</accession>
<evidence type="ECO:0000256" key="6">
    <source>
        <dbReference type="ARBA" id="ARBA00022833"/>
    </source>
</evidence>
<dbReference type="GO" id="GO:0008270">
    <property type="term" value="F:zinc ion binding"/>
    <property type="evidence" value="ECO:0007669"/>
    <property type="project" value="UniProtKB-KW"/>
</dbReference>
<keyword evidence="5 11" id="KW-0863">Zinc-finger</keyword>
<comment type="function">
    <text evidence="1">May be involved in transcriptional regulation.</text>
</comment>
<evidence type="ECO:0000256" key="11">
    <source>
        <dbReference type="PROSITE-ProRule" id="PRU00042"/>
    </source>
</evidence>
<dbReference type="GO" id="GO:0042802">
    <property type="term" value="F:identical protein binding"/>
    <property type="evidence" value="ECO:0007669"/>
    <property type="project" value="UniProtKB-ARBA"/>
</dbReference>
<evidence type="ECO:0000259" key="12">
    <source>
        <dbReference type="PROSITE" id="PS50157"/>
    </source>
</evidence>
<dbReference type="GO" id="GO:0005634">
    <property type="term" value="C:nucleus"/>
    <property type="evidence" value="ECO:0007669"/>
    <property type="project" value="UniProtKB-SubCell"/>
</dbReference>
<dbReference type="GO" id="GO:0000981">
    <property type="term" value="F:DNA-binding transcription factor activity, RNA polymerase II-specific"/>
    <property type="evidence" value="ECO:0007669"/>
    <property type="project" value="TreeGrafter"/>
</dbReference>
<dbReference type="FunFam" id="3.30.160.60:FF:000496">
    <property type="entry name" value="Zinc finger with KRAB and SCAN domains 1"/>
    <property type="match status" value="1"/>
</dbReference>
<dbReference type="Proteomes" id="UP000585317">
    <property type="component" value="Unassembled WGS sequence"/>
</dbReference>
<dbReference type="AlphaFoldDB" id="A0A7L4EU61"/>
<dbReference type="SMART" id="SM00355">
    <property type="entry name" value="ZnF_C2H2"/>
    <property type="match status" value="2"/>
</dbReference>
<evidence type="ECO:0000313" key="13">
    <source>
        <dbReference type="EMBL" id="NXW78276.1"/>
    </source>
</evidence>
<feature type="non-terminal residue" evidence="13">
    <location>
        <position position="1"/>
    </location>
</feature>
<proteinExistence type="predicted"/>
<comment type="subcellular location">
    <subcellularLocation>
        <location evidence="2">Nucleus</location>
    </subcellularLocation>
</comment>
<gene>
    <name evidence="13" type="primary">Znf678_1</name>
    <name evidence="13" type="ORF">HIRRUS_R13354</name>
</gene>
<evidence type="ECO:0000256" key="1">
    <source>
        <dbReference type="ARBA" id="ARBA00003767"/>
    </source>
</evidence>
<dbReference type="FunFam" id="3.30.160.60:FF:002343">
    <property type="entry name" value="Zinc finger protein 33A"/>
    <property type="match status" value="1"/>
</dbReference>
<protein>
    <submittedName>
        <fullName evidence="13">ZN678 protein</fullName>
    </submittedName>
</protein>
<keyword evidence="6" id="KW-0862">Zinc</keyword>
<dbReference type="PROSITE" id="PS00028">
    <property type="entry name" value="ZINC_FINGER_C2H2_1"/>
    <property type="match status" value="2"/>
</dbReference>
<evidence type="ECO:0000256" key="8">
    <source>
        <dbReference type="ARBA" id="ARBA00023125"/>
    </source>
</evidence>
<dbReference type="GO" id="GO:0000978">
    <property type="term" value="F:RNA polymerase II cis-regulatory region sequence-specific DNA binding"/>
    <property type="evidence" value="ECO:0007669"/>
    <property type="project" value="TreeGrafter"/>
</dbReference>
<organism evidence="13 14">
    <name type="scientific">Hirundo rustica</name>
    <name type="common">Barn swallow</name>
    <dbReference type="NCBI Taxonomy" id="43150"/>
    <lineage>
        <taxon>Eukaryota</taxon>
        <taxon>Metazoa</taxon>
        <taxon>Chordata</taxon>
        <taxon>Craniata</taxon>
        <taxon>Vertebrata</taxon>
        <taxon>Euteleostomi</taxon>
        <taxon>Archelosauria</taxon>
        <taxon>Archosauria</taxon>
        <taxon>Dinosauria</taxon>
        <taxon>Saurischia</taxon>
        <taxon>Theropoda</taxon>
        <taxon>Coelurosauria</taxon>
        <taxon>Aves</taxon>
        <taxon>Neognathae</taxon>
        <taxon>Neoaves</taxon>
        <taxon>Telluraves</taxon>
        <taxon>Australaves</taxon>
        <taxon>Passeriformes</taxon>
        <taxon>Sylvioidea</taxon>
        <taxon>Hirundinidae</taxon>
        <taxon>Hirundo</taxon>
    </lineage>
</organism>
<keyword evidence="9" id="KW-0804">Transcription</keyword>
<sequence length="54" mass="6378">CPECGKSFTQLSNLLWHQRIHTEEEPYQCPECGKSFNQLSSLLQHRRIHIVEEP</sequence>
<reference evidence="13 14" key="1">
    <citation type="submission" date="2019-09" db="EMBL/GenBank/DDBJ databases">
        <title>Bird 10,000 Genomes (B10K) Project - Family phase.</title>
        <authorList>
            <person name="Zhang G."/>
        </authorList>
    </citation>
    <scope>NUCLEOTIDE SEQUENCE [LARGE SCALE GENOMIC DNA]</scope>
    <source>
        <strain evidence="13">B10K-DU-001-67</strain>
        <tissue evidence="13">Muscle</tissue>
    </source>
</reference>
<keyword evidence="4" id="KW-0677">Repeat</keyword>
<evidence type="ECO:0000256" key="10">
    <source>
        <dbReference type="ARBA" id="ARBA00023242"/>
    </source>
</evidence>
<keyword evidence="8" id="KW-0238">DNA-binding</keyword>
<dbReference type="EMBL" id="VZZX01010110">
    <property type="protein sequence ID" value="NXW78276.1"/>
    <property type="molecule type" value="Genomic_DNA"/>
</dbReference>
<dbReference type="PROSITE" id="PS50157">
    <property type="entry name" value="ZINC_FINGER_C2H2_2"/>
    <property type="match status" value="2"/>
</dbReference>
<evidence type="ECO:0000313" key="14">
    <source>
        <dbReference type="Proteomes" id="UP000585317"/>
    </source>
</evidence>
<evidence type="ECO:0000256" key="9">
    <source>
        <dbReference type="ARBA" id="ARBA00023163"/>
    </source>
</evidence>
<evidence type="ECO:0000256" key="7">
    <source>
        <dbReference type="ARBA" id="ARBA00023015"/>
    </source>
</evidence>
<keyword evidence="7" id="KW-0805">Transcription regulation</keyword>
<keyword evidence="3" id="KW-0479">Metal-binding</keyword>
<dbReference type="PANTHER" id="PTHR23226:SF416">
    <property type="entry name" value="FI01424P"/>
    <property type="match status" value="1"/>
</dbReference>
<feature type="non-terminal residue" evidence="13">
    <location>
        <position position="54"/>
    </location>
</feature>
<name>A0A7L4EU61_HIRRU</name>
<evidence type="ECO:0000256" key="4">
    <source>
        <dbReference type="ARBA" id="ARBA00022737"/>
    </source>
</evidence>
<evidence type="ECO:0000256" key="5">
    <source>
        <dbReference type="ARBA" id="ARBA00022771"/>
    </source>
</evidence>
<keyword evidence="10" id="KW-0539">Nucleus</keyword>
<feature type="domain" description="C2H2-type" evidence="12">
    <location>
        <begin position="27"/>
        <end position="54"/>
    </location>
</feature>
<evidence type="ECO:0000256" key="2">
    <source>
        <dbReference type="ARBA" id="ARBA00004123"/>
    </source>
</evidence>